<evidence type="ECO:0000313" key="1">
    <source>
        <dbReference type="EMBL" id="KAJ4966584.1"/>
    </source>
</evidence>
<reference evidence="1" key="1">
    <citation type="journal article" date="2023" name="Plant J.">
        <title>The genome of the king protea, Protea cynaroides.</title>
        <authorList>
            <person name="Chang J."/>
            <person name="Duong T.A."/>
            <person name="Schoeman C."/>
            <person name="Ma X."/>
            <person name="Roodt D."/>
            <person name="Barker N."/>
            <person name="Li Z."/>
            <person name="Van de Peer Y."/>
            <person name="Mizrachi E."/>
        </authorList>
    </citation>
    <scope>NUCLEOTIDE SEQUENCE</scope>
    <source>
        <tissue evidence="1">Young leaves</tissue>
    </source>
</reference>
<dbReference type="Proteomes" id="UP001141806">
    <property type="component" value="Unassembled WGS sequence"/>
</dbReference>
<dbReference type="AlphaFoldDB" id="A0A9Q0QP63"/>
<sequence length="123" mass="13978">MLEGIAPMKLLRLRSKRVRPGSAVKLSWSSVPLIPKSRRFILETLPALLQTIPVQLHRFLILVGDHELRGEDKLFFHLIKACASIVDDDVTFKVKKNTKRRTRGLSIDDISYLQFVNAAEGNL</sequence>
<accession>A0A9Q0QP63</accession>
<name>A0A9Q0QP63_9MAGN</name>
<evidence type="ECO:0000313" key="2">
    <source>
        <dbReference type="Proteomes" id="UP001141806"/>
    </source>
</evidence>
<proteinExistence type="predicted"/>
<organism evidence="1 2">
    <name type="scientific">Protea cynaroides</name>
    <dbReference type="NCBI Taxonomy" id="273540"/>
    <lineage>
        <taxon>Eukaryota</taxon>
        <taxon>Viridiplantae</taxon>
        <taxon>Streptophyta</taxon>
        <taxon>Embryophyta</taxon>
        <taxon>Tracheophyta</taxon>
        <taxon>Spermatophyta</taxon>
        <taxon>Magnoliopsida</taxon>
        <taxon>Proteales</taxon>
        <taxon>Proteaceae</taxon>
        <taxon>Protea</taxon>
    </lineage>
</organism>
<comment type="caution">
    <text evidence="1">The sequence shown here is derived from an EMBL/GenBank/DDBJ whole genome shotgun (WGS) entry which is preliminary data.</text>
</comment>
<keyword evidence="2" id="KW-1185">Reference proteome</keyword>
<dbReference type="EMBL" id="JAMYWD010000007">
    <property type="protein sequence ID" value="KAJ4966584.1"/>
    <property type="molecule type" value="Genomic_DNA"/>
</dbReference>
<dbReference type="OrthoDB" id="1815045at2759"/>
<gene>
    <name evidence="1" type="ORF">NE237_018433</name>
</gene>
<protein>
    <submittedName>
        <fullName evidence="1">Uncharacterized protein</fullName>
    </submittedName>
</protein>